<reference evidence="9" key="1">
    <citation type="submission" date="2022-11" db="UniProtKB">
        <authorList>
            <consortium name="WormBaseParasite"/>
        </authorList>
    </citation>
    <scope>IDENTIFICATION</scope>
</reference>
<dbReference type="InterPro" id="IPR011009">
    <property type="entry name" value="Kinase-like_dom_sf"/>
</dbReference>
<dbReference type="InterPro" id="IPR020635">
    <property type="entry name" value="Tyr_kinase_cat_dom"/>
</dbReference>
<keyword evidence="4 6" id="KW-0067">ATP-binding</keyword>
<dbReference type="GO" id="GO:0005886">
    <property type="term" value="C:plasma membrane"/>
    <property type="evidence" value="ECO:0007669"/>
    <property type="project" value="TreeGrafter"/>
</dbReference>
<evidence type="ECO:0000256" key="5">
    <source>
        <dbReference type="PIRSR" id="PIRSR000615-3"/>
    </source>
</evidence>
<evidence type="ECO:0000313" key="8">
    <source>
        <dbReference type="Proteomes" id="UP000887566"/>
    </source>
</evidence>
<dbReference type="InterPro" id="IPR001245">
    <property type="entry name" value="Ser-Thr/Tyr_kinase_cat_dom"/>
</dbReference>
<name>A0A914V9R7_9BILA</name>
<keyword evidence="5" id="KW-0479">Metal-binding</keyword>
<comment type="subcellular location">
    <subcellularLocation>
        <location evidence="1">Membrane</location>
        <topology evidence="1">Single-pass membrane protein</topology>
    </subcellularLocation>
</comment>
<accession>A0A914V9R7</accession>
<dbReference type="GO" id="GO:0043235">
    <property type="term" value="C:receptor complex"/>
    <property type="evidence" value="ECO:0007669"/>
    <property type="project" value="TreeGrafter"/>
</dbReference>
<dbReference type="GO" id="GO:0005524">
    <property type="term" value="F:ATP binding"/>
    <property type="evidence" value="ECO:0007669"/>
    <property type="project" value="UniProtKB-UniRule"/>
</dbReference>
<organism evidence="8 9">
    <name type="scientific">Plectus sambesii</name>
    <dbReference type="NCBI Taxonomy" id="2011161"/>
    <lineage>
        <taxon>Eukaryota</taxon>
        <taxon>Metazoa</taxon>
        <taxon>Ecdysozoa</taxon>
        <taxon>Nematoda</taxon>
        <taxon>Chromadorea</taxon>
        <taxon>Plectida</taxon>
        <taxon>Plectina</taxon>
        <taxon>Plectoidea</taxon>
        <taxon>Plectidae</taxon>
        <taxon>Plectus</taxon>
    </lineage>
</organism>
<dbReference type="Proteomes" id="UP000887566">
    <property type="component" value="Unplaced"/>
</dbReference>
<dbReference type="PROSITE" id="PS00107">
    <property type="entry name" value="PROTEIN_KINASE_ATP"/>
    <property type="match status" value="1"/>
</dbReference>
<dbReference type="SMART" id="SM00219">
    <property type="entry name" value="TyrKc"/>
    <property type="match status" value="1"/>
</dbReference>
<dbReference type="SUPFAM" id="SSF56112">
    <property type="entry name" value="Protein kinase-like (PK-like)"/>
    <property type="match status" value="1"/>
</dbReference>
<dbReference type="GO" id="GO:0007169">
    <property type="term" value="P:cell surface receptor protein tyrosine kinase signaling pathway"/>
    <property type="evidence" value="ECO:0007669"/>
    <property type="project" value="TreeGrafter"/>
</dbReference>
<evidence type="ECO:0000256" key="2">
    <source>
        <dbReference type="ARBA" id="ARBA00051243"/>
    </source>
</evidence>
<dbReference type="PANTHER" id="PTHR24416">
    <property type="entry name" value="TYROSINE-PROTEIN KINASE RECEPTOR"/>
    <property type="match status" value="1"/>
</dbReference>
<dbReference type="InterPro" id="IPR050122">
    <property type="entry name" value="RTK"/>
</dbReference>
<dbReference type="AlphaFoldDB" id="A0A914V9R7"/>
<dbReference type="WBParaSite" id="PSAMB.scaffold16size125047.g679.t1">
    <property type="protein sequence ID" value="PSAMB.scaffold16size125047.g679.t1"/>
    <property type="gene ID" value="PSAMB.scaffold16size125047.g679"/>
</dbReference>
<evidence type="ECO:0000256" key="1">
    <source>
        <dbReference type="ARBA" id="ARBA00004167"/>
    </source>
</evidence>
<dbReference type="PROSITE" id="PS50011">
    <property type="entry name" value="PROTEIN_KINASE_DOM"/>
    <property type="match status" value="1"/>
</dbReference>
<feature type="binding site" evidence="5">
    <location>
        <position position="224"/>
    </location>
    <ligand>
        <name>Mg(2+)</name>
        <dbReference type="ChEBI" id="CHEBI:18420"/>
    </ligand>
</feature>
<sequence>MNGRTLETFGSCVKYDTISLNPRYQIPKDNIERDKKAALLGEGFYGVVYAAKLKDENGRKIKVAVKEAKKNKSIQVKAIQDEITLLADIGEHEYILQLIGAVTTDAANICMITEFCEFGSLDNFLKKKKETKQFISEIISTAYDNDWTSTYTDPTRYKAKSEPGWSAAYNSRQALGQVTTSDLLAFGYQIASGMIYLHEKNIIHRDLALRNILLKSNFKIKIADFGLSRATSNGVYVPSDRGVYLPNSTAPDGIISLKSDWWMFGVLIWELFELGDNQPFKNMNTINRKKFLEGGRRLEHPIYAPREM</sequence>
<feature type="binding site" evidence="5">
    <location>
        <position position="211"/>
    </location>
    <ligand>
        <name>Mg(2+)</name>
        <dbReference type="ChEBI" id="CHEBI:18420"/>
    </ligand>
</feature>
<feature type="domain" description="Protein kinase" evidence="7">
    <location>
        <begin position="34"/>
        <end position="308"/>
    </location>
</feature>
<dbReference type="GO" id="GO:0046872">
    <property type="term" value="F:metal ion binding"/>
    <property type="evidence" value="ECO:0007669"/>
    <property type="project" value="UniProtKB-KW"/>
</dbReference>
<dbReference type="PANTHER" id="PTHR24416:SF600">
    <property type="entry name" value="PDGF- AND VEGF-RECEPTOR RELATED, ISOFORM J"/>
    <property type="match status" value="1"/>
</dbReference>
<evidence type="ECO:0000313" key="9">
    <source>
        <dbReference type="WBParaSite" id="PSAMB.scaffold16size125047.g679.t1"/>
    </source>
</evidence>
<keyword evidence="8" id="KW-1185">Reference proteome</keyword>
<dbReference type="Pfam" id="PF07714">
    <property type="entry name" value="PK_Tyr_Ser-Thr"/>
    <property type="match status" value="1"/>
</dbReference>
<proteinExistence type="predicted"/>
<protein>
    <submittedName>
        <fullName evidence="9">Protein kinase domain-containing protein</fullName>
    </submittedName>
</protein>
<feature type="binding site" evidence="4 6">
    <location>
        <position position="66"/>
    </location>
    <ligand>
        <name>ATP</name>
        <dbReference type="ChEBI" id="CHEBI:30616"/>
    </ligand>
</feature>
<dbReference type="Gene3D" id="3.30.200.20">
    <property type="entry name" value="Phosphorylase Kinase, domain 1"/>
    <property type="match status" value="1"/>
</dbReference>
<dbReference type="Gene3D" id="1.10.510.10">
    <property type="entry name" value="Transferase(Phosphotransferase) domain 1"/>
    <property type="match status" value="1"/>
</dbReference>
<dbReference type="InterPro" id="IPR017441">
    <property type="entry name" value="Protein_kinase_ATP_BS"/>
</dbReference>
<evidence type="ECO:0000256" key="3">
    <source>
        <dbReference type="PIRSR" id="PIRSR000615-1"/>
    </source>
</evidence>
<feature type="binding site" evidence="4">
    <location>
        <position position="210"/>
    </location>
    <ligand>
        <name>ATP</name>
        <dbReference type="ChEBI" id="CHEBI:30616"/>
    </ligand>
</feature>
<dbReference type="PROSITE" id="PS00109">
    <property type="entry name" value="PROTEIN_KINASE_TYR"/>
    <property type="match status" value="1"/>
</dbReference>
<comment type="catalytic activity">
    <reaction evidence="2">
        <text>L-tyrosyl-[protein] + ATP = O-phospho-L-tyrosyl-[protein] + ADP + H(+)</text>
        <dbReference type="Rhea" id="RHEA:10596"/>
        <dbReference type="Rhea" id="RHEA-COMP:10136"/>
        <dbReference type="Rhea" id="RHEA-COMP:20101"/>
        <dbReference type="ChEBI" id="CHEBI:15378"/>
        <dbReference type="ChEBI" id="CHEBI:30616"/>
        <dbReference type="ChEBI" id="CHEBI:46858"/>
        <dbReference type="ChEBI" id="CHEBI:61978"/>
        <dbReference type="ChEBI" id="CHEBI:456216"/>
        <dbReference type="EC" id="2.7.10.1"/>
    </reaction>
</comment>
<dbReference type="GO" id="GO:0004714">
    <property type="term" value="F:transmembrane receptor protein tyrosine kinase activity"/>
    <property type="evidence" value="ECO:0007669"/>
    <property type="project" value="UniProtKB-EC"/>
</dbReference>
<dbReference type="InterPro" id="IPR000719">
    <property type="entry name" value="Prot_kinase_dom"/>
</dbReference>
<evidence type="ECO:0000256" key="4">
    <source>
        <dbReference type="PIRSR" id="PIRSR000615-2"/>
    </source>
</evidence>
<keyword evidence="4 6" id="KW-0547">Nucleotide-binding</keyword>
<keyword evidence="5" id="KW-0460">Magnesium</keyword>
<feature type="binding site" evidence="4">
    <location>
        <begin position="41"/>
        <end position="48"/>
    </location>
    <ligand>
        <name>ATP</name>
        <dbReference type="ChEBI" id="CHEBI:30616"/>
    </ligand>
</feature>
<dbReference type="PIRSF" id="PIRSF000615">
    <property type="entry name" value="TyrPK_CSF1-R"/>
    <property type="match status" value="1"/>
</dbReference>
<evidence type="ECO:0000256" key="6">
    <source>
        <dbReference type="PROSITE-ProRule" id="PRU10141"/>
    </source>
</evidence>
<evidence type="ECO:0000259" key="7">
    <source>
        <dbReference type="PROSITE" id="PS50011"/>
    </source>
</evidence>
<dbReference type="InterPro" id="IPR008266">
    <property type="entry name" value="Tyr_kinase_AS"/>
</dbReference>
<feature type="active site" description="Proton acceptor" evidence="3">
    <location>
        <position position="206"/>
    </location>
</feature>